<dbReference type="SUPFAM" id="SSF54909">
    <property type="entry name" value="Dimeric alpha+beta barrel"/>
    <property type="match status" value="1"/>
</dbReference>
<proteinExistence type="inferred from homology"/>
<sequence length="98" mass="10328">MAGMTTYAVTYVYTDDSAARDTHRPAHRAFLGGLYAAGILLASGPVSDDDMQGALLILTGASAEAVSSILDADPFHQQQLVAARAVTEWTVVFGPWAD</sequence>
<gene>
    <name evidence="3" type="ORF">SANBI_001978</name>
</gene>
<feature type="domain" description="YCII-related" evidence="2">
    <location>
        <begin position="7"/>
        <end position="90"/>
    </location>
</feature>
<dbReference type="KEGG" id="sbil:SANBI_001978"/>
<dbReference type="RefSeq" id="WP_319154581.1">
    <property type="nucleotide sequence ID" value="NZ_CP138359.1"/>
</dbReference>
<accession>A0AAF0Z3Y9</accession>
<comment type="similarity">
    <text evidence="1">Belongs to the YciI family.</text>
</comment>
<evidence type="ECO:0000256" key="1">
    <source>
        <dbReference type="ARBA" id="ARBA00007689"/>
    </source>
</evidence>
<dbReference type="Proteomes" id="UP001304340">
    <property type="component" value="Chromosome"/>
</dbReference>
<evidence type="ECO:0000313" key="3">
    <source>
        <dbReference type="EMBL" id="WPF80752.1"/>
    </source>
</evidence>
<reference evidence="4" key="1">
    <citation type="submission" date="2023-11" db="EMBL/GenBank/DDBJ databases">
        <authorList>
            <person name="Helweg L.P."/>
            <person name="Kiel A."/>
            <person name="Hitz F."/>
            <person name="Ruckert-Reed C."/>
            <person name="Busche T."/>
            <person name="Kaltschmidt B."/>
            <person name="Kaltschmidt C."/>
        </authorList>
    </citation>
    <scope>NUCLEOTIDE SEQUENCE [LARGE SCALE GENOMIC DNA]</scope>
    <source>
        <strain evidence="4">4.1</strain>
    </source>
</reference>
<evidence type="ECO:0000313" key="4">
    <source>
        <dbReference type="Proteomes" id="UP001304340"/>
    </source>
</evidence>
<dbReference type="Gene3D" id="3.30.70.1060">
    <property type="entry name" value="Dimeric alpha+beta barrel"/>
    <property type="match status" value="1"/>
</dbReference>
<dbReference type="PANTHER" id="PTHR37828">
    <property type="entry name" value="GSR2449 PROTEIN"/>
    <property type="match status" value="1"/>
</dbReference>
<dbReference type="PANTHER" id="PTHR37828:SF1">
    <property type="entry name" value="YCII-RELATED DOMAIN-CONTAINING PROTEIN"/>
    <property type="match status" value="1"/>
</dbReference>
<name>A0AAF0Z3Y9_9MICO</name>
<keyword evidence="4" id="KW-1185">Reference proteome</keyword>
<dbReference type="InterPro" id="IPR011008">
    <property type="entry name" value="Dimeric_a/b-barrel"/>
</dbReference>
<dbReference type="InterPro" id="IPR005545">
    <property type="entry name" value="YCII"/>
</dbReference>
<dbReference type="Pfam" id="PF03795">
    <property type="entry name" value="YCII"/>
    <property type="match status" value="1"/>
</dbReference>
<dbReference type="AlphaFoldDB" id="A0AAF0Z3Y9"/>
<organism evidence="3 4">
    <name type="scientific">Sanguibacter biliveldensis</name>
    <dbReference type="NCBI Taxonomy" id="3030830"/>
    <lineage>
        <taxon>Bacteria</taxon>
        <taxon>Bacillati</taxon>
        <taxon>Actinomycetota</taxon>
        <taxon>Actinomycetes</taxon>
        <taxon>Micrococcales</taxon>
        <taxon>Sanguibacteraceae</taxon>
        <taxon>Sanguibacter</taxon>
    </lineage>
</organism>
<dbReference type="EMBL" id="CP138359">
    <property type="protein sequence ID" value="WPF80752.1"/>
    <property type="molecule type" value="Genomic_DNA"/>
</dbReference>
<protein>
    <submittedName>
        <fullName evidence="3">YciI family protein</fullName>
    </submittedName>
</protein>
<evidence type="ECO:0000259" key="2">
    <source>
        <dbReference type="Pfam" id="PF03795"/>
    </source>
</evidence>